<accession>A0AAU8JK15</accession>
<evidence type="ECO:0000313" key="1">
    <source>
        <dbReference type="EMBL" id="XCM39147.1"/>
    </source>
</evidence>
<dbReference type="EMBL" id="CP159837">
    <property type="protein sequence ID" value="XCM39147.1"/>
    <property type="molecule type" value="Genomic_DNA"/>
</dbReference>
<reference evidence="1" key="1">
    <citation type="submission" date="2024-07" db="EMBL/GenBank/DDBJ databases">
        <authorList>
            <person name="Kim Y.J."/>
            <person name="Jeong J.Y."/>
        </authorList>
    </citation>
    <scope>NUCLEOTIDE SEQUENCE</scope>
    <source>
        <strain evidence="1">GIHE-MW2</strain>
    </source>
</reference>
<dbReference type="RefSeq" id="WP_354636038.1">
    <property type="nucleotide sequence ID" value="NZ_CP159837.1"/>
</dbReference>
<protein>
    <submittedName>
        <fullName evidence="1">Uncharacterized protein</fullName>
    </submittedName>
</protein>
<gene>
    <name evidence="1" type="ORF">ABWT76_002046</name>
</gene>
<organism evidence="1">
    <name type="scientific">Planktothricoides raciborskii GIHE-MW2</name>
    <dbReference type="NCBI Taxonomy" id="2792601"/>
    <lineage>
        <taxon>Bacteria</taxon>
        <taxon>Bacillati</taxon>
        <taxon>Cyanobacteriota</taxon>
        <taxon>Cyanophyceae</taxon>
        <taxon>Oscillatoriophycideae</taxon>
        <taxon>Oscillatoriales</taxon>
        <taxon>Oscillatoriaceae</taxon>
        <taxon>Planktothricoides</taxon>
    </lineage>
</organism>
<name>A0AAU8JK15_9CYAN</name>
<dbReference type="AlphaFoldDB" id="A0AAU8JK15"/>
<sequence>MIKSAEFIHPHSHFYGELTPENVEFHNRMEDFVQEATLISNLAGNGKMSLEEAYCEIEKLWQQLGQSKEELKIGKSLAEVR</sequence>
<proteinExistence type="predicted"/>
<dbReference type="Pfam" id="PF23856">
    <property type="entry name" value="DUF7219"/>
    <property type="match status" value="1"/>
</dbReference>
<dbReference type="InterPro" id="IPR055643">
    <property type="entry name" value="DUF7219"/>
</dbReference>